<keyword evidence="1" id="KW-0732">Signal</keyword>
<keyword evidence="4" id="KW-1185">Reference proteome</keyword>
<protein>
    <submittedName>
        <fullName evidence="3">DUF3828 domain-containing protein</fullName>
    </submittedName>
</protein>
<dbReference type="InterPro" id="IPR024289">
    <property type="entry name" value="DUF3828"/>
</dbReference>
<dbReference type="Pfam" id="PF12883">
    <property type="entry name" value="DUF3828"/>
    <property type="match status" value="1"/>
</dbReference>
<proteinExistence type="predicted"/>
<gene>
    <name evidence="3" type="ORF">ACFSQP_08100</name>
</gene>
<dbReference type="EMBL" id="JBHULS010000003">
    <property type="protein sequence ID" value="MFD2551774.1"/>
    <property type="molecule type" value="Genomic_DNA"/>
</dbReference>
<organism evidence="3 4">
    <name type="scientific">Bizionia sediminis</name>
    <dbReference type="NCBI Taxonomy" id="1737064"/>
    <lineage>
        <taxon>Bacteria</taxon>
        <taxon>Pseudomonadati</taxon>
        <taxon>Bacteroidota</taxon>
        <taxon>Flavobacteriia</taxon>
        <taxon>Flavobacteriales</taxon>
        <taxon>Flavobacteriaceae</taxon>
        <taxon>Bizionia</taxon>
    </lineage>
</organism>
<comment type="caution">
    <text evidence="3">The sequence shown here is derived from an EMBL/GenBank/DDBJ whole genome shotgun (WGS) entry which is preliminary data.</text>
</comment>
<dbReference type="Gene3D" id="3.10.450.50">
    <property type="match status" value="1"/>
</dbReference>
<evidence type="ECO:0000313" key="3">
    <source>
        <dbReference type="EMBL" id="MFD2551774.1"/>
    </source>
</evidence>
<feature type="chain" id="PRO_5045261867" evidence="1">
    <location>
        <begin position="21"/>
        <end position="175"/>
    </location>
</feature>
<evidence type="ECO:0000313" key="4">
    <source>
        <dbReference type="Proteomes" id="UP001597472"/>
    </source>
</evidence>
<dbReference type="RefSeq" id="WP_376893254.1">
    <property type="nucleotide sequence ID" value="NZ_JBHULS010000003.1"/>
</dbReference>
<dbReference type="Proteomes" id="UP001597472">
    <property type="component" value="Unassembled WGS sequence"/>
</dbReference>
<reference evidence="4" key="1">
    <citation type="journal article" date="2019" name="Int. J. Syst. Evol. Microbiol.">
        <title>The Global Catalogue of Microorganisms (GCM) 10K type strain sequencing project: providing services to taxonomists for standard genome sequencing and annotation.</title>
        <authorList>
            <consortium name="The Broad Institute Genomics Platform"/>
            <consortium name="The Broad Institute Genome Sequencing Center for Infectious Disease"/>
            <person name="Wu L."/>
            <person name="Ma J."/>
        </authorList>
    </citation>
    <scope>NUCLEOTIDE SEQUENCE [LARGE SCALE GENOMIC DNA]</scope>
    <source>
        <strain evidence="4">KCTC 42587</strain>
    </source>
</reference>
<name>A0ABW5KSH4_9FLAO</name>
<feature type="signal peptide" evidence="1">
    <location>
        <begin position="1"/>
        <end position="20"/>
    </location>
</feature>
<dbReference type="PROSITE" id="PS51257">
    <property type="entry name" value="PROKAR_LIPOPROTEIN"/>
    <property type="match status" value="1"/>
</dbReference>
<sequence length="175" mass="19282">MKHFFILMAGILLASCVNNTSPKTLKQTALQTDSDTITGFQTDSLAMATTALTFINSYVANCNKMRAQTPIVAWTNNQALASQTLKVVLEDLINTAEAKNPDIGLGFDPFFDAQDYPDAGFQIKSLDTNSNFITLKGKSPWDTFELTIKVVQTNQQWLVDGVGIVNIPETMRAKR</sequence>
<feature type="domain" description="DUF3828" evidence="2">
    <location>
        <begin position="53"/>
        <end position="162"/>
    </location>
</feature>
<accession>A0ABW5KSH4</accession>
<evidence type="ECO:0000259" key="2">
    <source>
        <dbReference type="Pfam" id="PF12883"/>
    </source>
</evidence>
<evidence type="ECO:0000256" key="1">
    <source>
        <dbReference type="SAM" id="SignalP"/>
    </source>
</evidence>